<dbReference type="FunFam" id="3.40.50.10810:FF:000008">
    <property type="entry name" value="Chromatin structure-remodeling complex subunit snf21"/>
    <property type="match status" value="1"/>
</dbReference>
<dbReference type="Gene3D" id="1.20.920.10">
    <property type="entry name" value="Bromodomain-like"/>
    <property type="match status" value="1"/>
</dbReference>
<protein>
    <recommendedName>
        <fullName evidence="22">ATP-dependent helicase brm</fullName>
    </recommendedName>
</protein>
<dbReference type="SMART" id="SM00297">
    <property type="entry name" value="BROMO"/>
    <property type="match status" value="1"/>
</dbReference>
<dbReference type="SUPFAM" id="SSF47370">
    <property type="entry name" value="Bromodomain"/>
    <property type="match status" value="1"/>
</dbReference>
<keyword evidence="10" id="KW-0804">Transcription</keyword>
<dbReference type="InterPro" id="IPR014001">
    <property type="entry name" value="Helicase_ATP-bd"/>
</dbReference>
<evidence type="ECO:0000256" key="7">
    <source>
        <dbReference type="ARBA" id="ARBA00023015"/>
    </source>
</evidence>
<dbReference type="Gene3D" id="3.40.50.300">
    <property type="entry name" value="P-loop containing nucleotide triphosphate hydrolases"/>
    <property type="match status" value="1"/>
</dbReference>
<dbReference type="GO" id="GO:0048731">
    <property type="term" value="P:system development"/>
    <property type="evidence" value="ECO:0007669"/>
    <property type="project" value="UniProtKB-ARBA"/>
</dbReference>
<feature type="compositionally biased region" description="Polar residues" evidence="14">
    <location>
        <begin position="486"/>
        <end position="501"/>
    </location>
</feature>
<feature type="compositionally biased region" description="Polar residues" evidence="14">
    <location>
        <begin position="124"/>
        <end position="138"/>
    </location>
</feature>
<dbReference type="GO" id="GO:0016787">
    <property type="term" value="F:hydrolase activity"/>
    <property type="evidence" value="ECO:0007669"/>
    <property type="project" value="UniProtKB-KW"/>
</dbReference>
<feature type="region of interest" description="Disordered" evidence="14">
    <location>
        <begin position="1052"/>
        <end position="1087"/>
    </location>
</feature>
<feature type="compositionally biased region" description="Gly residues" evidence="14">
    <location>
        <begin position="341"/>
        <end position="352"/>
    </location>
</feature>
<feature type="compositionally biased region" description="Pro residues" evidence="14">
    <location>
        <begin position="55"/>
        <end position="70"/>
    </location>
</feature>
<accession>A0AAW2GGW8</accession>
<evidence type="ECO:0000259" key="19">
    <source>
        <dbReference type="PROSITE" id="PS51666"/>
    </source>
</evidence>
<dbReference type="GO" id="GO:0042393">
    <property type="term" value="F:histone binding"/>
    <property type="evidence" value="ECO:0007669"/>
    <property type="project" value="InterPro"/>
</dbReference>
<dbReference type="InterPro" id="IPR014012">
    <property type="entry name" value="HSA_dom"/>
</dbReference>
<feature type="domain" description="Helicase C-terminal" evidence="17">
    <location>
        <begin position="1529"/>
        <end position="1690"/>
    </location>
</feature>
<feature type="compositionally biased region" description="Gly residues" evidence="14">
    <location>
        <begin position="473"/>
        <end position="485"/>
    </location>
</feature>
<dbReference type="SMART" id="SM00490">
    <property type="entry name" value="HELICc"/>
    <property type="match status" value="1"/>
</dbReference>
<dbReference type="Gene3D" id="3.40.5.120">
    <property type="match status" value="1"/>
</dbReference>
<dbReference type="InterPro" id="IPR037259">
    <property type="entry name" value="BRK_sf"/>
</dbReference>
<feature type="domain" description="Helicase ATP-binding" evidence="16">
    <location>
        <begin position="1210"/>
        <end position="1375"/>
    </location>
</feature>
<dbReference type="SMART" id="SM00487">
    <property type="entry name" value="DEXDc"/>
    <property type="match status" value="1"/>
</dbReference>
<keyword evidence="7" id="KW-0805">Transcription regulation</keyword>
<dbReference type="InterPro" id="IPR038718">
    <property type="entry name" value="SNF2-like_sf"/>
</dbReference>
<dbReference type="InterPro" id="IPR001487">
    <property type="entry name" value="Bromodomain"/>
</dbReference>
<evidence type="ECO:0000256" key="10">
    <source>
        <dbReference type="ARBA" id="ARBA00023163"/>
    </source>
</evidence>
<feature type="compositionally biased region" description="Low complexity" evidence="14">
    <location>
        <begin position="200"/>
        <end position="211"/>
    </location>
</feature>
<feature type="compositionally biased region" description="Gly residues" evidence="14">
    <location>
        <begin position="183"/>
        <end position="199"/>
    </location>
</feature>
<organism evidence="20 21">
    <name type="scientific">Cardiocondyla obscurior</name>
    <dbReference type="NCBI Taxonomy" id="286306"/>
    <lineage>
        <taxon>Eukaryota</taxon>
        <taxon>Metazoa</taxon>
        <taxon>Ecdysozoa</taxon>
        <taxon>Arthropoda</taxon>
        <taxon>Hexapoda</taxon>
        <taxon>Insecta</taxon>
        <taxon>Pterygota</taxon>
        <taxon>Neoptera</taxon>
        <taxon>Endopterygota</taxon>
        <taxon>Hymenoptera</taxon>
        <taxon>Apocrita</taxon>
        <taxon>Aculeata</taxon>
        <taxon>Formicoidea</taxon>
        <taxon>Formicidae</taxon>
        <taxon>Myrmicinae</taxon>
        <taxon>Cardiocondyla</taxon>
    </lineage>
</organism>
<dbReference type="CDD" id="cd17996">
    <property type="entry name" value="DEXHc_SMARCA2_SMARCA4"/>
    <property type="match status" value="1"/>
</dbReference>
<feature type="region of interest" description="Disordered" evidence="14">
    <location>
        <begin position="764"/>
        <end position="829"/>
    </location>
</feature>
<dbReference type="SMART" id="SM00573">
    <property type="entry name" value="HSA"/>
    <property type="match status" value="1"/>
</dbReference>
<feature type="compositionally biased region" description="Gly residues" evidence="14">
    <location>
        <begin position="502"/>
        <end position="513"/>
    </location>
</feature>
<dbReference type="PROSITE" id="PS51204">
    <property type="entry name" value="HSA"/>
    <property type="match status" value="1"/>
</dbReference>
<dbReference type="Pfam" id="PF00176">
    <property type="entry name" value="SNF2-rel_dom"/>
    <property type="match status" value="1"/>
</dbReference>
<keyword evidence="2" id="KW-0547">Nucleotide-binding</keyword>
<evidence type="ECO:0008006" key="22">
    <source>
        <dbReference type="Google" id="ProtNLM"/>
    </source>
</evidence>
<gene>
    <name evidence="20" type="ORF">PUN28_005324</name>
</gene>
<feature type="compositionally biased region" description="Low complexity" evidence="14">
    <location>
        <begin position="457"/>
        <end position="467"/>
    </location>
</feature>
<keyword evidence="21" id="KW-1185">Reference proteome</keyword>
<sequence length="2021" mass="217378">MASPSPQSSPMPPPQAPSPMGPPQQAPSPSNAQGSPMGPPQHHPHSPTQGYQSGPPIPPGGPPMSQPPQQQPQQQSYPPHPQQMPPNMGPQNQGPGGPVGQAPTSQGPGGPMVPGQMGPNGPQSGSHMMQSGPNQMGSNGPGQMGPGGPGQMGPGGPGQMGPGGPGQMGPGGPGQMTPSHMVQGGGPPGGPHMGQGGPGQMVPSSGPVPGSQMGGSGGPQNSQIIPGGPGPGHMGGPPSHMNTSGPPGSGHITSGGPPGPGHMGGTGPSGHMNASGPPGAGHINASGPPGSGGHMNSGPPIPSHMNASGPPVSTHMNASGPGSHMAPGQLPPSGPTVHNMGPGGPNQMGPGGPNQIMANSQTQMGGPIGPVGPNGPGQLGHNGPQMGPNGPTQMTMGGPPGQMSMNAPGGPGNQMVPTAGNQMGPNAPGSQMGPGSGPVGQLGPNSLGQMGPGSGPGSVPMTTSSGPVSIGPNGPGIGVASGPGGQMTSSSGPGGQMSATSGTGGQMGPGNGPGVQMNAGSGPTQIMPGGVPGQMGPGSTQMTHGGPGGGQMGPGSGPGGQMGVGSGPAGQMGPGGPIPSSGPGQIMQGGGPGAQMGPNAPSNQMGPGGPNSQMGPCGPNNQISHTNASGQMGPNGPNIQPPTTQIGPGSQNQGQIPGSTAPLGSGAPVNQMSQTGSGQIGPTGPPGSGQENLNALQKAIDSMEEKGLQEDPRYSQLLALRARQGSGMSDKQAFNTQQLQQLRAQIMAYRLLARNQPVPQQVAVAAQGGAPPPPGMSQRPIDPSQGPVSTAGPQIPGPNVIGPTGAPRPGCQTPQTQQQQPQSGAKANRVTSVAKPVGLDPLLILQERENRVAARISLRMEQLSNLPTNMPEDLRIQAQIELRMLRVLNFQRQLRSEIIACTRKDTTLETAVNVKAYKRTKRQGLREARATEKLEKQQKLEAERKRRQKHQEFLSSVLQHGKDFKEFHRNNVAKLARLNKAVLNYHANAEREQKKEQERIEKERMRRLMAEDEEGYRKLIDQKKDKRLAFLLSQTDEYISNLTEMVKQHKIEQKRKQVEEQKRKKKKKKLQDGENGEDGGMNDDTRVGVIETATGRTLTGDEAPLMSQLSAFLETHLGWEPIESDSEDDSDDDDESEGKSEHKDKAADSEEDKVKKTIHKAKVEDDEYKTEEQTYYSIAHTVHESVTEQASIMVNGNLKEYQIKGLEWLVSLFNNNLNGILADEMGLGKTIQTIALVTYLMEKKKVNGPFLIIVPLSTLSNWVLEFEKWAPSVVVVSYKGSPAGRRAIQSQMRATKFNVLLTTYEYVIKDKGVLAKLQWKYMIIDEGHRMKNHHCKLTQVLNTHYLAPHRLLLTGTPLQNKLPELWALLNFLLPSIFKSCSTFEQWFNAPFATTGEKVELNEEETILIIRRLHKVLRPFLLRRLKKEVESQLPDKVEYIIKCDMSGLQKVLYKHMQSKGVLLTDGSEKGKQGKGGAKALMNTIVQLRKLCNHPFMFQAIEEKYCEHVGTQGSGVITGPDLFRASGKFELLDRILPKLKATNHRVLLFCQMTQLMTIMEDYLSWRGFMYLRLDGTTKAEDRGDLLKKFNDPGSEYFLFLLSTRAGGLGLNLQAADTVIIFDSDWNPHQDLQAQDRAHRIGQKNEVRVLRLMTVNSVEERILAAARYKLNMDEKVIQAGMFDQKSTGSERQQFLQSILHQDDAEDEEENEVPDDETVNQMIARTEGEFEIFQKLDLERRREEAKLGPNRKSRLLEETELPDWLVKDDDEVERWTYEEDEDRFLGRGSRQRKEVDYTDSLTEKEWLKAIDDDGAEYEEEEEDDKKKKKTRKRKKKGEEDDEPMPKKRRGAGSLVDPKMKRAMKKLITLVVNYTDSTDGRLLSEPFMKLPSRRELPDYYEIIKKPLTINKLLQKIEEGKYADLDELEKDFMQLCKNAQIYNEEASLIHEDSIVLQSVFINARQRLEEEGNNSDGEDKDGEDGSDADSSVKMKIKLKGRKGEGRGGRRKRVTKKYISDDDDDADDN</sequence>
<evidence type="ECO:0000256" key="9">
    <source>
        <dbReference type="ARBA" id="ARBA00023159"/>
    </source>
</evidence>
<evidence type="ECO:0000256" key="3">
    <source>
        <dbReference type="ARBA" id="ARBA00022801"/>
    </source>
</evidence>
<dbReference type="PANTHER" id="PTHR10799">
    <property type="entry name" value="SNF2/RAD54 HELICASE FAMILY"/>
    <property type="match status" value="1"/>
</dbReference>
<dbReference type="SMART" id="SM00951">
    <property type="entry name" value="QLQ"/>
    <property type="match status" value="1"/>
</dbReference>
<feature type="compositionally biased region" description="Polar residues" evidence="14">
    <location>
        <begin position="668"/>
        <end position="677"/>
    </location>
</feature>
<dbReference type="Gene3D" id="3.40.50.10810">
    <property type="entry name" value="Tandem AAA-ATPase domain"/>
    <property type="match status" value="1"/>
</dbReference>
<dbReference type="InterPro" id="IPR001650">
    <property type="entry name" value="Helicase_C-like"/>
</dbReference>
<evidence type="ECO:0000256" key="14">
    <source>
        <dbReference type="SAM" id="MobiDB-lite"/>
    </source>
</evidence>
<dbReference type="PROSITE" id="PS00633">
    <property type="entry name" value="BROMODOMAIN_1"/>
    <property type="match status" value="1"/>
</dbReference>
<dbReference type="InterPro" id="IPR027417">
    <property type="entry name" value="P-loop_NTPase"/>
</dbReference>
<keyword evidence="8 12" id="KW-0103">Bromodomain</keyword>
<evidence type="ECO:0000256" key="11">
    <source>
        <dbReference type="ARBA" id="ARBA00023242"/>
    </source>
</evidence>
<comment type="caution">
    <text evidence="20">The sequence shown here is derived from an EMBL/GenBank/DDBJ whole genome shotgun (WGS) entry which is preliminary data.</text>
</comment>
<evidence type="ECO:0000256" key="12">
    <source>
        <dbReference type="PROSITE-ProRule" id="PRU00035"/>
    </source>
</evidence>
<dbReference type="InterPro" id="IPR036427">
    <property type="entry name" value="Bromodomain-like_sf"/>
</dbReference>
<evidence type="ECO:0000259" key="17">
    <source>
        <dbReference type="PROSITE" id="PS51194"/>
    </source>
</evidence>
<dbReference type="FunFam" id="3.40.50.300:FF:003020">
    <property type="entry name" value="SNF2-related domain-containing protein"/>
    <property type="match status" value="1"/>
</dbReference>
<dbReference type="GO" id="GO:0005524">
    <property type="term" value="F:ATP binding"/>
    <property type="evidence" value="ECO:0007669"/>
    <property type="project" value="UniProtKB-KW"/>
</dbReference>
<evidence type="ECO:0000313" key="20">
    <source>
        <dbReference type="EMBL" id="KAL0126890.1"/>
    </source>
</evidence>
<dbReference type="InterPro" id="IPR049730">
    <property type="entry name" value="SNF2/RAD54-like_C"/>
</dbReference>
<evidence type="ECO:0000256" key="1">
    <source>
        <dbReference type="ARBA" id="ARBA00004123"/>
    </source>
</evidence>
<feature type="compositionally biased region" description="Acidic residues" evidence="14">
    <location>
        <begin position="1964"/>
        <end position="1980"/>
    </location>
</feature>
<dbReference type="PROSITE" id="PS51666">
    <property type="entry name" value="QLQ"/>
    <property type="match status" value="1"/>
</dbReference>
<feature type="compositionally biased region" description="Low complexity" evidence="14">
    <location>
        <begin position="386"/>
        <end position="403"/>
    </location>
</feature>
<name>A0AAW2GGW8_9HYME</name>
<feature type="region of interest" description="Disordered" evidence="14">
    <location>
        <begin position="1"/>
        <end position="692"/>
    </location>
</feature>
<feature type="compositionally biased region" description="Basic residues" evidence="14">
    <location>
        <begin position="1822"/>
        <end position="1831"/>
    </location>
</feature>
<feature type="region of interest" description="Disordered" evidence="14">
    <location>
        <begin position="1120"/>
        <end position="1156"/>
    </location>
</feature>
<feature type="coiled-coil region" evidence="13">
    <location>
        <begin position="975"/>
        <end position="1011"/>
    </location>
</feature>
<dbReference type="InterPro" id="IPR014978">
    <property type="entry name" value="Gln-Leu-Gln_QLQ"/>
</dbReference>
<dbReference type="FunFam" id="1.20.5.170:FF:000008">
    <property type="entry name" value="probable global transcription activator SNF2L2 isoform X1"/>
    <property type="match status" value="1"/>
</dbReference>
<proteinExistence type="predicted"/>
<feature type="compositionally biased region" description="Gly residues" evidence="14">
    <location>
        <begin position="366"/>
        <end position="380"/>
    </location>
</feature>
<feature type="compositionally biased region" description="Gly residues" evidence="14">
    <location>
        <begin position="139"/>
        <end position="174"/>
    </location>
</feature>
<feature type="compositionally biased region" description="Basic and acidic residues" evidence="14">
    <location>
        <begin position="1137"/>
        <end position="1155"/>
    </location>
</feature>
<dbReference type="GO" id="GO:0004386">
    <property type="term" value="F:helicase activity"/>
    <property type="evidence" value="ECO:0007669"/>
    <property type="project" value="UniProtKB-KW"/>
</dbReference>
<dbReference type="GO" id="GO:0005634">
    <property type="term" value="C:nucleus"/>
    <property type="evidence" value="ECO:0007669"/>
    <property type="project" value="UniProtKB-SubCell"/>
</dbReference>
<evidence type="ECO:0000259" key="16">
    <source>
        <dbReference type="PROSITE" id="PS51192"/>
    </source>
</evidence>
<dbReference type="Pfam" id="PF07533">
    <property type="entry name" value="BRK"/>
    <property type="match status" value="1"/>
</dbReference>
<dbReference type="PROSITE" id="PS50014">
    <property type="entry name" value="BROMODOMAIN_2"/>
    <property type="match status" value="1"/>
</dbReference>
<reference evidence="20 21" key="1">
    <citation type="submission" date="2023-03" db="EMBL/GenBank/DDBJ databases">
        <title>High recombination rates correlate with genetic variation in Cardiocondyla obscurior ants.</title>
        <authorList>
            <person name="Errbii M."/>
        </authorList>
    </citation>
    <scope>NUCLEOTIDE SEQUENCE [LARGE SCALE GENOMIC DNA]</scope>
    <source>
        <strain evidence="20">Alpha-2009</strain>
        <tissue evidence="20">Whole body</tissue>
    </source>
</reference>
<dbReference type="Proteomes" id="UP001430953">
    <property type="component" value="Unassembled WGS sequence"/>
</dbReference>
<evidence type="ECO:0000313" key="21">
    <source>
        <dbReference type="Proteomes" id="UP001430953"/>
    </source>
</evidence>
<feature type="domain" description="QLQ" evidence="19">
    <location>
        <begin position="733"/>
        <end position="768"/>
    </location>
</feature>
<feature type="compositionally biased region" description="Acidic residues" evidence="14">
    <location>
        <begin position="1122"/>
        <end position="1136"/>
    </location>
</feature>
<evidence type="ECO:0000256" key="6">
    <source>
        <dbReference type="ARBA" id="ARBA00022853"/>
    </source>
</evidence>
<dbReference type="GO" id="GO:0048513">
    <property type="term" value="P:animal organ development"/>
    <property type="evidence" value="ECO:0007669"/>
    <property type="project" value="UniProtKB-ARBA"/>
</dbReference>
<dbReference type="InterPro" id="IPR029295">
    <property type="entry name" value="SnAC"/>
</dbReference>
<dbReference type="CDD" id="cd18793">
    <property type="entry name" value="SF2_C_SNF"/>
    <property type="match status" value="1"/>
</dbReference>
<evidence type="ECO:0000259" key="15">
    <source>
        <dbReference type="PROSITE" id="PS50014"/>
    </source>
</evidence>
<dbReference type="Pfam" id="PF08880">
    <property type="entry name" value="QLQ"/>
    <property type="match status" value="1"/>
</dbReference>
<dbReference type="SMART" id="SM01314">
    <property type="entry name" value="SnAC"/>
    <property type="match status" value="1"/>
</dbReference>
<comment type="subcellular location">
    <subcellularLocation>
        <location evidence="1">Nucleus</location>
    </subcellularLocation>
</comment>
<dbReference type="PROSITE" id="PS51194">
    <property type="entry name" value="HELICASE_CTER"/>
    <property type="match status" value="1"/>
</dbReference>
<dbReference type="EMBL" id="JADYXP020000004">
    <property type="protein sequence ID" value="KAL0126890.1"/>
    <property type="molecule type" value="Genomic_DNA"/>
</dbReference>
<feature type="compositionally biased region" description="Low complexity" evidence="14">
    <location>
        <begin position="113"/>
        <end position="123"/>
    </location>
</feature>
<keyword evidence="11" id="KW-0539">Nucleus</keyword>
<feature type="compositionally biased region" description="Basic and acidic residues" evidence="14">
    <location>
        <begin position="1052"/>
        <end position="1062"/>
    </location>
</feature>
<dbReference type="InterPro" id="IPR000330">
    <property type="entry name" value="SNF2_N"/>
</dbReference>
<evidence type="ECO:0000256" key="8">
    <source>
        <dbReference type="ARBA" id="ARBA00023117"/>
    </source>
</evidence>
<feature type="compositionally biased region" description="Acidic residues" evidence="14">
    <location>
        <begin position="1810"/>
        <end position="1819"/>
    </location>
</feature>
<evidence type="ECO:0000256" key="5">
    <source>
        <dbReference type="ARBA" id="ARBA00022840"/>
    </source>
</evidence>
<evidence type="ECO:0000256" key="2">
    <source>
        <dbReference type="ARBA" id="ARBA00022741"/>
    </source>
</evidence>
<feature type="compositionally biased region" description="Pro residues" evidence="14">
    <location>
        <begin position="7"/>
        <end position="26"/>
    </location>
</feature>
<dbReference type="PROSITE" id="PS51192">
    <property type="entry name" value="HELICASE_ATP_BIND_1"/>
    <property type="match status" value="1"/>
</dbReference>
<evidence type="ECO:0000256" key="4">
    <source>
        <dbReference type="ARBA" id="ARBA00022806"/>
    </source>
</evidence>
<keyword evidence="3" id="KW-0378">Hydrolase</keyword>
<evidence type="ECO:0000256" key="13">
    <source>
        <dbReference type="SAM" id="Coils"/>
    </source>
</evidence>
<dbReference type="SUPFAM" id="SSF160481">
    <property type="entry name" value="BRK domain-like"/>
    <property type="match status" value="1"/>
</dbReference>
<dbReference type="Gene3D" id="1.20.5.170">
    <property type="match status" value="1"/>
</dbReference>
<feature type="compositionally biased region" description="Low complexity" evidence="14">
    <location>
        <begin position="27"/>
        <end position="36"/>
    </location>
</feature>
<dbReference type="Pfam" id="PF14619">
    <property type="entry name" value="SnAC"/>
    <property type="match status" value="1"/>
</dbReference>
<keyword evidence="13" id="KW-0175">Coiled coil</keyword>
<keyword evidence="9" id="KW-0010">Activator</keyword>
<keyword evidence="4" id="KW-0347">Helicase</keyword>
<dbReference type="GO" id="GO:0006355">
    <property type="term" value="P:regulation of DNA-templated transcription"/>
    <property type="evidence" value="ECO:0007669"/>
    <property type="project" value="InterPro"/>
</dbReference>
<keyword evidence="6" id="KW-0156">Chromatin regulator</keyword>
<evidence type="ECO:0000259" key="18">
    <source>
        <dbReference type="PROSITE" id="PS51204"/>
    </source>
</evidence>
<dbReference type="InterPro" id="IPR006576">
    <property type="entry name" value="BRK_domain"/>
</dbReference>
<feature type="compositionally biased region" description="Polar residues" evidence="14">
    <location>
        <begin position="415"/>
        <end position="424"/>
    </location>
</feature>
<dbReference type="Pfam" id="PF00271">
    <property type="entry name" value="Helicase_C"/>
    <property type="match status" value="1"/>
</dbReference>
<feature type="region of interest" description="Disordered" evidence="14">
    <location>
        <begin position="1810"/>
        <end position="1851"/>
    </location>
</feature>
<feature type="compositionally biased region" description="Polar residues" evidence="14">
    <location>
        <begin position="602"/>
        <end position="658"/>
    </location>
</feature>
<dbReference type="PRINTS" id="PR00503">
    <property type="entry name" value="BROMODOMAIN"/>
</dbReference>
<feature type="domain" description="Bromo" evidence="15">
    <location>
        <begin position="1874"/>
        <end position="1944"/>
    </location>
</feature>
<feature type="compositionally biased region" description="Gly residues" evidence="14">
    <location>
        <begin position="545"/>
        <end position="575"/>
    </location>
</feature>
<feature type="region of interest" description="Disordered" evidence="14">
    <location>
        <begin position="1962"/>
        <end position="2021"/>
    </location>
</feature>
<dbReference type="Pfam" id="PF00439">
    <property type="entry name" value="Bromodomain"/>
    <property type="match status" value="1"/>
</dbReference>
<keyword evidence="5" id="KW-0067">ATP-binding</keyword>
<dbReference type="Pfam" id="PF07529">
    <property type="entry name" value="HSA"/>
    <property type="match status" value="1"/>
</dbReference>
<feature type="compositionally biased region" description="Low complexity" evidence="14">
    <location>
        <begin position="812"/>
        <end position="822"/>
    </location>
</feature>
<dbReference type="SMART" id="SM00592">
    <property type="entry name" value="BRK"/>
    <property type="match status" value="1"/>
</dbReference>
<dbReference type="InterPro" id="IPR018359">
    <property type="entry name" value="Bromodomain_CS"/>
</dbReference>
<dbReference type="SUPFAM" id="SSF52540">
    <property type="entry name" value="P-loop containing nucleoside triphosphate hydrolases"/>
    <property type="match status" value="2"/>
</dbReference>
<dbReference type="GO" id="GO:0006325">
    <property type="term" value="P:chromatin organization"/>
    <property type="evidence" value="ECO:0007669"/>
    <property type="project" value="UniProtKB-KW"/>
</dbReference>
<feature type="domain" description="HSA" evidence="18">
    <location>
        <begin position="938"/>
        <end position="1010"/>
    </location>
</feature>
<feature type="compositionally biased region" description="Pro residues" evidence="14">
    <location>
        <begin position="78"/>
        <end position="88"/>
    </location>
</feature>